<dbReference type="PRINTS" id="PR00038">
    <property type="entry name" value="HTHLUXR"/>
</dbReference>
<dbReference type="GO" id="GO:0003677">
    <property type="term" value="F:DNA binding"/>
    <property type="evidence" value="ECO:0007669"/>
    <property type="project" value="UniProtKB-KW"/>
</dbReference>
<dbReference type="Gene3D" id="1.10.10.10">
    <property type="entry name" value="Winged helix-like DNA-binding domain superfamily/Winged helix DNA-binding domain"/>
    <property type="match status" value="1"/>
</dbReference>
<feature type="transmembrane region" description="Helical" evidence="4">
    <location>
        <begin position="18"/>
        <end position="39"/>
    </location>
</feature>
<dbReference type="SUPFAM" id="SSF46894">
    <property type="entry name" value="C-terminal effector domain of the bipartite response regulators"/>
    <property type="match status" value="1"/>
</dbReference>
<accession>A0A7M4DJ48</accession>
<gene>
    <name evidence="6" type="primary">narL</name>
    <name evidence="6" type="ORF">HALOF300_02151</name>
</gene>
<feature type="transmembrane region" description="Helical" evidence="4">
    <location>
        <begin position="51"/>
        <end position="70"/>
    </location>
</feature>
<dbReference type="CDD" id="cd06170">
    <property type="entry name" value="LuxR_C_like"/>
    <property type="match status" value="1"/>
</dbReference>
<dbReference type="EMBL" id="CACRYJ010000029">
    <property type="protein sequence ID" value="VZO37032.1"/>
    <property type="molecule type" value="Genomic_DNA"/>
</dbReference>
<keyword evidence="1" id="KW-0805">Transcription regulation</keyword>
<name>A0A7M4DJ48_9MICO</name>
<sequence length="448" mass="45501">MIVTAAVGTRSLRDLGPFWAWVPGCLLPLSFAAVAYATAPARGIDPVSPTLFVVGVGAVTAVVLMSGLVLHGTGHHRVARWVAALALSLAAYAAVAGLATVHASSWVVAWEGAWFIIPVTLCSICCLVAAEELLEAPGSLRWGGIVPVALAVCGLVTGFGVLTYEPDYAASAPLGRTVLGSPAADAIFGLSTLGWMVSAALAPTLVFRAAGRSVGLRRGRLTIAAIAAATPLLTLATCVLLSIGSAASLLEDAIATAALAVAFCLPPVIVAPGLAVACAARDDGVTGTIGRAAQWVLRALWVTITAQLAAVLAALLAVGAGTPSALAASTVAVVLCVVFVAGYRPVEARVARFMAAPGPDAPENEAVGAAPLEGTLSPREQEVLRLIAVGQSNAAIAATLVVSERTVDTHVSSIFNKLGLGRDAGTNRRVQAAATWIQADLEQRRQVS</sequence>
<feature type="transmembrane region" description="Helical" evidence="4">
    <location>
        <begin position="113"/>
        <end position="130"/>
    </location>
</feature>
<comment type="caution">
    <text evidence="6">The sequence shown here is derived from an EMBL/GenBank/DDBJ whole genome shotgun (WGS) entry which is preliminary data.</text>
</comment>
<feature type="transmembrane region" description="Helical" evidence="4">
    <location>
        <begin position="221"/>
        <end position="247"/>
    </location>
</feature>
<dbReference type="Pfam" id="PF00196">
    <property type="entry name" value="GerE"/>
    <property type="match status" value="1"/>
</dbReference>
<evidence type="ECO:0000256" key="2">
    <source>
        <dbReference type="ARBA" id="ARBA00023125"/>
    </source>
</evidence>
<dbReference type="GO" id="GO:0006355">
    <property type="term" value="P:regulation of DNA-templated transcription"/>
    <property type="evidence" value="ECO:0007669"/>
    <property type="project" value="InterPro"/>
</dbReference>
<dbReference type="SMART" id="SM00421">
    <property type="entry name" value="HTH_LUXR"/>
    <property type="match status" value="1"/>
</dbReference>
<keyword evidence="3" id="KW-0804">Transcription</keyword>
<feature type="transmembrane region" description="Helical" evidence="4">
    <location>
        <begin position="325"/>
        <end position="343"/>
    </location>
</feature>
<evidence type="ECO:0000256" key="4">
    <source>
        <dbReference type="SAM" id="Phobius"/>
    </source>
</evidence>
<evidence type="ECO:0000259" key="5">
    <source>
        <dbReference type="PROSITE" id="PS50043"/>
    </source>
</evidence>
<evidence type="ECO:0000256" key="1">
    <source>
        <dbReference type="ARBA" id="ARBA00023015"/>
    </source>
</evidence>
<organism evidence="6 7">
    <name type="scientific">Occultella aeris</name>
    <dbReference type="NCBI Taxonomy" id="2761496"/>
    <lineage>
        <taxon>Bacteria</taxon>
        <taxon>Bacillati</taxon>
        <taxon>Actinomycetota</taxon>
        <taxon>Actinomycetes</taxon>
        <taxon>Micrococcales</taxon>
        <taxon>Ruaniaceae</taxon>
        <taxon>Occultella</taxon>
    </lineage>
</organism>
<feature type="transmembrane region" description="Helical" evidence="4">
    <location>
        <begin position="142"/>
        <end position="164"/>
    </location>
</feature>
<dbReference type="Proteomes" id="UP000419743">
    <property type="component" value="Unassembled WGS sequence"/>
</dbReference>
<feature type="transmembrane region" description="Helical" evidence="4">
    <location>
        <begin position="299"/>
        <end position="319"/>
    </location>
</feature>
<evidence type="ECO:0000256" key="3">
    <source>
        <dbReference type="ARBA" id="ARBA00023163"/>
    </source>
</evidence>
<proteinExistence type="predicted"/>
<feature type="transmembrane region" description="Helical" evidence="4">
    <location>
        <begin position="184"/>
        <end position="209"/>
    </location>
</feature>
<evidence type="ECO:0000313" key="6">
    <source>
        <dbReference type="EMBL" id="VZO37032.1"/>
    </source>
</evidence>
<dbReference type="PROSITE" id="PS00622">
    <property type="entry name" value="HTH_LUXR_1"/>
    <property type="match status" value="1"/>
</dbReference>
<keyword evidence="7" id="KW-1185">Reference proteome</keyword>
<keyword evidence="4" id="KW-0812">Transmembrane</keyword>
<keyword evidence="4" id="KW-0472">Membrane</keyword>
<dbReference type="PANTHER" id="PTHR44688:SF16">
    <property type="entry name" value="DNA-BINDING TRANSCRIPTIONAL ACTIVATOR DEVR_DOSR"/>
    <property type="match status" value="1"/>
</dbReference>
<keyword evidence="4" id="KW-1133">Transmembrane helix</keyword>
<dbReference type="PROSITE" id="PS50043">
    <property type="entry name" value="HTH_LUXR_2"/>
    <property type="match status" value="1"/>
</dbReference>
<dbReference type="PANTHER" id="PTHR44688">
    <property type="entry name" value="DNA-BINDING TRANSCRIPTIONAL ACTIVATOR DEVR_DOSR"/>
    <property type="match status" value="1"/>
</dbReference>
<dbReference type="InterPro" id="IPR016032">
    <property type="entry name" value="Sig_transdc_resp-reg_C-effctor"/>
</dbReference>
<reference evidence="6 7" key="1">
    <citation type="submission" date="2019-11" db="EMBL/GenBank/DDBJ databases">
        <authorList>
            <person name="Criscuolo A."/>
        </authorList>
    </citation>
    <scope>NUCLEOTIDE SEQUENCE [LARGE SCALE GENOMIC DNA]</scope>
    <source>
        <strain evidence="6">CIP111667</strain>
    </source>
</reference>
<keyword evidence="2" id="KW-0238">DNA-binding</keyword>
<dbReference type="InterPro" id="IPR000792">
    <property type="entry name" value="Tscrpt_reg_LuxR_C"/>
</dbReference>
<feature type="transmembrane region" description="Helical" evidence="4">
    <location>
        <begin position="82"/>
        <end position="101"/>
    </location>
</feature>
<dbReference type="AlphaFoldDB" id="A0A7M4DJ48"/>
<feature type="domain" description="HTH luxR-type" evidence="5">
    <location>
        <begin position="369"/>
        <end position="434"/>
    </location>
</feature>
<evidence type="ECO:0000313" key="7">
    <source>
        <dbReference type="Proteomes" id="UP000419743"/>
    </source>
</evidence>
<protein>
    <submittedName>
        <fullName evidence="6">Putative transcriptional regulatory protein NarL</fullName>
    </submittedName>
</protein>
<feature type="transmembrane region" description="Helical" evidence="4">
    <location>
        <begin position="253"/>
        <end position="278"/>
    </location>
</feature>
<dbReference type="InterPro" id="IPR036388">
    <property type="entry name" value="WH-like_DNA-bd_sf"/>
</dbReference>